<dbReference type="EMBL" id="AWTV01000006">
    <property type="protein sequence ID" value="KIH92183.1"/>
    <property type="molecule type" value="Genomic_DNA"/>
</dbReference>
<evidence type="ECO:0000313" key="3">
    <source>
        <dbReference type="Proteomes" id="UP000031575"/>
    </source>
</evidence>
<proteinExistence type="predicted"/>
<feature type="region of interest" description="Disordered" evidence="1">
    <location>
        <begin position="85"/>
        <end position="129"/>
    </location>
</feature>
<dbReference type="OrthoDB" id="10364936at2759"/>
<sequence>MNKTLVEVGQRLDETGSVVWSKARSFFNDCLVIEGPETPTLPHTTWVVVTGGGVPRPDNDGGLSTAVETLDMDQFDSMSVSWHMPPPPSVDATVDHPDTGVENGPTSQHFDSDSTTVNTPDGADGNDEDAMAWLWPTDAASLAPSSSSVGWPDAWSAEGPAMSPTLVDAAASPEPPMPVASPTTSEDELVIVSSTSSSSSSSSGILVNSEDGDSDDSEHYYLI</sequence>
<gene>
    <name evidence="2" type="ORF">SPBR_03239</name>
</gene>
<accession>A0A0C2FMB2</accession>
<dbReference type="Proteomes" id="UP000031575">
    <property type="component" value="Unassembled WGS sequence"/>
</dbReference>
<reference evidence="2 3" key="1">
    <citation type="journal article" date="2014" name="BMC Genomics">
        <title>Comparative genomics of the major fungal agents of human and animal Sporotrichosis: Sporothrix schenckii and Sporothrix brasiliensis.</title>
        <authorList>
            <person name="Teixeira M.M."/>
            <person name="de Almeida L.G."/>
            <person name="Kubitschek-Barreira P."/>
            <person name="Alves F.L."/>
            <person name="Kioshima E.S."/>
            <person name="Abadio A.K."/>
            <person name="Fernandes L."/>
            <person name="Derengowski L.S."/>
            <person name="Ferreira K.S."/>
            <person name="Souza R.C."/>
            <person name="Ruiz J.C."/>
            <person name="de Andrade N.C."/>
            <person name="Paes H.C."/>
            <person name="Nicola A.M."/>
            <person name="Albuquerque P."/>
            <person name="Gerber A.L."/>
            <person name="Martins V.P."/>
            <person name="Peconick L.D."/>
            <person name="Neto A.V."/>
            <person name="Chaucanez C.B."/>
            <person name="Silva P.A."/>
            <person name="Cunha O.L."/>
            <person name="de Oliveira F.F."/>
            <person name="dos Santos T.C."/>
            <person name="Barros A.L."/>
            <person name="Soares M.A."/>
            <person name="de Oliveira L.M."/>
            <person name="Marini M.M."/>
            <person name="Villalobos-Duno H."/>
            <person name="Cunha M.M."/>
            <person name="de Hoog S."/>
            <person name="da Silveira J.F."/>
            <person name="Henrissat B."/>
            <person name="Nino-Vega G.A."/>
            <person name="Cisalpino P.S."/>
            <person name="Mora-Montes H.M."/>
            <person name="Almeida S.R."/>
            <person name="Stajich J.E."/>
            <person name="Lopes-Bezerra L.M."/>
            <person name="Vasconcelos A.T."/>
            <person name="Felipe M.S."/>
        </authorList>
    </citation>
    <scope>NUCLEOTIDE SEQUENCE [LARGE SCALE GENOMIC DNA]</scope>
    <source>
        <strain evidence="2 3">5110</strain>
    </source>
</reference>
<feature type="region of interest" description="Disordered" evidence="1">
    <location>
        <begin position="142"/>
        <end position="223"/>
    </location>
</feature>
<dbReference type="HOGENOM" id="CLU_084556_0_0_1"/>
<dbReference type="AlphaFoldDB" id="A0A0C2FMB2"/>
<keyword evidence="3" id="KW-1185">Reference proteome</keyword>
<comment type="caution">
    <text evidence="2">The sequence shown here is derived from an EMBL/GenBank/DDBJ whole genome shotgun (WGS) entry which is preliminary data.</text>
</comment>
<name>A0A0C2FMB2_9PEZI</name>
<dbReference type="VEuPathDB" id="FungiDB:SPBR_03239"/>
<dbReference type="RefSeq" id="XP_040620193.1">
    <property type="nucleotide sequence ID" value="XM_040761542.1"/>
</dbReference>
<organism evidence="2 3">
    <name type="scientific">Sporothrix brasiliensis 5110</name>
    <dbReference type="NCBI Taxonomy" id="1398154"/>
    <lineage>
        <taxon>Eukaryota</taxon>
        <taxon>Fungi</taxon>
        <taxon>Dikarya</taxon>
        <taxon>Ascomycota</taxon>
        <taxon>Pezizomycotina</taxon>
        <taxon>Sordariomycetes</taxon>
        <taxon>Sordariomycetidae</taxon>
        <taxon>Ophiostomatales</taxon>
        <taxon>Ophiostomataceae</taxon>
        <taxon>Sporothrix</taxon>
    </lineage>
</organism>
<dbReference type="GeneID" id="63676463"/>
<protein>
    <submittedName>
        <fullName evidence="2">Uncharacterized protein</fullName>
    </submittedName>
</protein>
<evidence type="ECO:0000313" key="2">
    <source>
        <dbReference type="EMBL" id="KIH92183.1"/>
    </source>
</evidence>
<feature type="compositionally biased region" description="Low complexity" evidence="1">
    <location>
        <begin position="193"/>
        <end position="203"/>
    </location>
</feature>
<evidence type="ECO:0000256" key="1">
    <source>
        <dbReference type="SAM" id="MobiDB-lite"/>
    </source>
</evidence>
<feature type="compositionally biased region" description="Polar residues" evidence="1">
    <location>
        <begin position="104"/>
        <end position="119"/>
    </location>
</feature>